<dbReference type="Pfam" id="PF25023">
    <property type="entry name" value="TEN_YD-shell"/>
    <property type="match status" value="1"/>
</dbReference>
<feature type="domain" description="Teneurin-like YD-shell" evidence="2">
    <location>
        <begin position="145"/>
        <end position="399"/>
    </location>
</feature>
<sequence length="399" mass="46032">MIYPGGYRLREKEGKDIPINVRLYRNSTPPEDILKMMYDVVPNSILEGPEEMDSPYYALKDFPAHERMYPSMMSTERKALFERKLREIEYEKKYLKLIKRKLHAKFIIENPDLPLVKDLIKTEYGQELLAEVAKDQPRQPETGTGETIYDEQKRDAVDVSAVEAYQTKTFTIPNTGEEFSLLATERDDNGRIIYTALAVEPQAVEREYVYDNGGRLSKVICENAVVEHYQYGKNGERLASETRQIKPQLFKYGQSMELLQAGEAKYMYDTQGRMVMKNFLGQVTRYSYLESGPLHEVHLPDGRRIEYTCDPLGRRIAKSINGKIVEKYLWQDLTMLLAVTDGEGLRPKVFSYDEEGNPVSMTYEGQTFFFATNQVGTIFMVADERGNEVKRIINDSFGN</sequence>
<dbReference type="Gene3D" id="2.180.10.10">
    <property type="entry name" value="RHS repeat-associated core"/>
    <property type="match status" value="1"/>
</dbReference>
<dbReference type="Proteomes" id="UP000192906">
    <property type="component" value="Unassembled WGS sequence"/>
</dbReference>
<keyword evidence="4" id="KW-1185">Reference proteome</keyword>
<dbReference type="AlphaFoldDB" id="A0A1X7F420"/>
<reference evidence="4" key="1">
    <citation type="submission" date="2017-04" db="EMBL/GenBank/DDBJ databases">
        <authorList>
            <person name="Varghese N."/>
            <person name="Submissions S."/>
        </authorList>
    </citation>
    <scope>NUCLEOTIDE SEQUENCE [LARGE SCALE GENOMIC DNA]</scope>
    <source>
        <strain evidence="4">K3S</strain>
    </source>
</reference>
<feature type="non-terminal residue" evidence="3">
    <location>
        <position position="399"/>
    </location>
</feature>
<dbReference type="InterPro" id="IPR006530">
    <property type="entry name" value="YD"/>
</dbReference>
<evidence type="ECO:0000313" key="4">
    <source>
        <dbReference type="Proteomes" id="UP000192906"/>
    </source>
</evidence>
<name>A0A1X7F420_9BACT</name>
<keyword evidence="1" id="KW-0677">Repeat</keyword>
<evidence type="ECO:0000259" key="2">
    <source>
        <dbReference type="Pfam" id="PF25023"/>
    </source>
</evidence>
<dbReference type="RefSeq" id="WP_212637038.1">
    <property type="nucleotide sequence ID" value="NZ_FWZU01000013.1"/>
</dbReference>
<organism evidence="3 4">
    <name type="scientific">Desulfovibrio gilichinskyi</name>
    <dbReference type="NCBI Taxonomy" id="1519643"/>
    <lineage>
        <taxon>Bacteria</taxon>
        <taxon>Pseudomonadati</taxon>
        <taxon>Thermodesulfobacteriota</taxon>
        <taxon>Desulfovibrionia</taxon>
        <taxon>Desulfovibrionales</taxon>
        <taxon>Desulfovibrionaceae</taxon>
        <taxon>Desulfovibrio</taxon>
    </lineage>
</organism>
<dbReference type="EMBL" id="FWZU01000013">
    <property type="protein sequence ID" value="SMF45467.1"/>
    <property type="molecule type" value="Genomic_DNA"/>
</dbReference>
<dbReference type="InterPro" id="IPR056823">
    <property type="entry name" value="TEN-like_YD-shell"/>
</dbReference>
<evidence type="ECO:0000313" key="3">
    <source>
        <dbReference type="EMBL" id="SMF45467.1"/>
    </source>
</evidence>
<dbReference type="NCBIfam" id="TIGR01643">
    <property type="entry name" value="YD_repeat_2x"/>
    <property type="match status" value="1"/>
</dbReference>
<gene>
    <name evidence="3" type="ORF">SAMN06295933_3646</name>
</gene>
<evidence type="ECO:0000256" key="1">
    <source>
        <dbReference type="ARBA" id="ARBA00022737"/>
    </source>
</evidence>
<proteinExistence type="predicted"/>
<dbReference type="STRING" id="1519643.SAMN06295933_3646"/>
<accession>A0A1X7F420</accession>
<protein>
    <submittedName>
        <fullName evidence="3">YD repeat-containing protein</fullName>
    </submittedName>
</protein>